<feature type="domain" description="Primase C-terminal 1" evidence="1">
    <location>
        <begin position="172"/>
        <end position="238"/>
    </location>
</feature>
<protein>
    <recommendedName>
        <fullName evidence="5">DNA primase/polymerase bifunctional N-terminal domain-containing protein</fullName>
    </recommendedName>
</protein>
<dbReference type="Gene3D" id="3.40.50.300">
    <property type="entry name" value="P-loop containing nucleotide triphosphate hydrolases"/>
    <property type="match status" value="1"/>
</dbReference>
<dbReference type="SUPFAM" id="SSF56747">
    <property type="entry name" value="Prim-pol domain"/>
    <property type="match status" value="1"/>
</dbReference>
<dbReference type="GeneID" id="66579022"/>
<reference evidence="3 4" key="1">
    <citation type="submission" date="2018-08" db="EMBL/GenBank/DDBJ databases">
        <title>A genome reference for cultivated species of the human gut microbiota.</title>
        <authorList>
            <person name="Zou Y."/>
            <person name="Xue W."/>
            <person name="Luo G."/>
        </authorList>
    </citation>
    <scope>NUCLEOTIDE SEQUENCE [LARGE SCALE GENOMIC DNA]</scope>
    <source>
        <strain evidence="3 4">AF15-20</strain>
    </source>
</reference>
<dbReference type="RefSeq" id="WP_118324655.1">
    <property type="nucleotide sequence ID" value="NZ_CATXNH010000037.1"/>
</dbReference>
<dbReference type="EMBL" id="QRYQ01000003">
    <property type="protein sequence ID" value="RGU93230.1"/>
    <property type="molecule type" value="Genomic_DNA"/>
</dbReference>
<dbReference type="AlphaFoldDB" id="A0A395WCT1"/>
<evidence type="ECO:0000313" key="4">
    <source>
        <dbReference type="Proteomes" id="UP000265489"/>
    </source>
</evidence>
<feature type="domain" description="DNA primase/polymerase bifunctional N-terminal" evidence="2">
    <location>
        <begin position="8"/>
        <end position="157"/>
    </location>
</feature>
<dbReference type="SMART" id="SM00943">
    <property type="entry name" value="Prim-Pol"/>
    <property type="match status" value="1"/>
</dbReference>
<accession>A0A395WCT1</accession>
<evidence type="ECO:0000313" key="3">
    <source>
        <dbReference type="EMBL" id="RGU93230.1"/>
    </source>
</evidence>
<dbReference type="InterPro" id="IPR027417">
    <property type="entry name" value="P-loop_NTPase"/>
</dbReference>
<evidence type="ECO:0000259" key="1">
    <source>
        <dbReference type="SMART" id="SM00942"/>
    </source>
</evidence>
<dbReference type="SUPFAM" id="SSF52540">
    <property type="entry name" value="P-loop containing nucleoside triphosphate hydrolases"/>
    <property type="match status" value="1"/>
</dbReference>
<gene>
    <name evidence="3" type="ORF">DWW32_02565</name>
</gene>
<dbReference type="Pfam" id="PF13481">
    <property type="entry name" value="AAA_25"/>
    <property type="match status" value="1"/>
</dbReference>
<dbReference type="CDD" id="cd04859">
    <property type="entry name" value="Prim_Pol"/>
    <property type="match status" value="1"/>
</dbReference>
<sequence length="566" mass="64469">MKTQLENALAFANNNVKVFPLSYNSKSEQILSSWKNEATTDVNQIRKWFENTDCNLAIRTGNGLAVIDVDVKNSEEGKKLILEKLKEFPNTFTVQTPSGGYHFYYRVDRLVKCRVRVHEEIDIRGENGYVVGPGSCINGKFYEIKNNVPIAQATESVYSFMEGCVQTKQRKIISSGQYLEGQRNDYLFRMACSLQSKGLDDDAICSAISIENEKKCYPPLKQSEIERLCKSSMRYEKGNLTIKNEVTCTNRYTACELINAQEDESLEIVENMLSVGVAILGAPQKTGKTFFCIQLADSIVNGTNFLGRKVVQGSGLYLAFEDHKTMIQKRLKRMGIKPNDQFVIDVLKSNSEFDLNTRIQQEKEINPDLRLVVIDTFAKIRKSIDRDYETEYKEVSSYHELAFQYNIVIVLVTHLRKEINVDQPFDAIYGSRGLTAGADSILVMYKRNHISNSRQLSIQGKDIPDDEITLVQNENCMLVVSEDEFDEQIDDNLSKVINYIVENKNYIGSHDALCSKLKLNIRGKGLQTLLKKNIDLLKDSNIYYEVLPRTSKARQMKMTYLGDEAL</sequence>
<name>A0A395WCT1_9FIRM</name>
<dbReference type="Pfam" id="PF08708">
    <property type="entry name" value="PriCT_1"/>
    <property type="match status" value="1"/>
</dbReference>
<comment type="caution">
    <text evidence="3">The sequence shown here is derived from an EMBL/GenBank/DDBJ whole genome shotgun (WGS) entry which is preliminary data.</text>
</comment>
<dbReference type="InterPro" id="IPR014820">
    <property type="entry name" value="PriCT_1"/>
</dbReference>
<evidence type="ECO:0008006" key="5">
    <source>
        <dbReference type="Google" id="ProtNLM"/>
    </source>
</evidence>
<dbReference type="Pfam" id="PF09250">
    <property type="entry name" value="Prim-Pol"/>
    <property type="match status" value="1"/>
</dbReference>
<evidence type="ECO:0000259" key="2">
    <source>
        <dbReference type="SMART" id="SM00943"/>
    </source>
</evidence>
<dbReference type="Proteomes" id="UP000265489">
    <property type="component" value="Unassembled WGS sequence"/>
</dbReference>
<dbReference type="Gene3D" id="3.30.2250.10">
    <property type="entry name" value="Bifunctional DNA primase/polymerase domain"/>
    <property type="match status" value="1"/>
</dbReference>
<proteinExistence type="predicted"/>
<dbReference type="SMART" id="SM00942">
    <property type="entry name" value="PriCT_1"/>
    <property type="match status" value="1"/>
</dbReference>
<organism evidence="3 4">
    <name type="scientific">Holdemanella biformis</name>
    <dbReference type="NCBI Taxonomy" id="1735"/>
    <lineage>
        <taxon>Bacteria</taxon>
        <taxon>Bacillati</taxon>
        <taxon>Bacillota</taxon>
        <taxon>Erysipelotrichia</taxon>
        <taxon>Erysipelotrichales</taxon>
        <taxon>Erysipelotrichaceae</taxon>
        <taxon>Holdemanella</taxon>
    </lineage>
</organism>
<dbReference type="InterPro" id="IPR015330">
    <property type="entry name" value="DNA_primase/pol_bifunc_N"/>
</dbReference>